<dbReference type="SUPFAM" id="SSF101874">
    <property type="entry name" value="YceI-like"/>
    <property type="match status" value="1"/>
</dbReference>
<dbReference type="Gene3D" id="2.40.128.110">
    <property type="entry name" value="Lipid/polyisoprenoid-binding, YceI-like"/>
    <property type="match status" value="1"/>
</dbReference>
<dbReference type="InterPro" id="IPR036761">
    <property type="entry name" value="TTHA0802/YceI-like_sf"/>
</dbReference>
<dbReference type="SMART" id="SM00867">
    <property type="entry name" value="YceI"/>
    <property type="match status" value="1"/>
</dbReference>
<evidence type="ECO:0000313" key="3">
    <source>
        <dbReference type="Proteomes" id="UP001226434"/>
    </source>
</evidence>
<gene>
    <name evidence="2" type="ORF">QJ048_21875</name>
</gene>
<accession>A0ABT6RIQ3</accession>
<feature type="domain" description="Lipid/polyisoprenoid-binding YceI-like" evidence="1">
    <location>
        <begin position="51"/>
        <end position="220"/>
    </location>
</feature>
<proteinExistence type="predicted"/>
<sequence length="221" mass="23774">MNLKLKISAISVTLILTLLFYVISCTHKDDIVPSGGSGGPITRGEQHVDNAAGFDKAHSNVNWSTKYLGSVSALTGRFNTFHITRFKFWEEKPDSIYFTADVWLNSVNTSEPGRDGGCLLGTFGTAPGAGDVDSNKAVITSKKVVFSTTDKGYIVTADFKFHGVTKEITAKLSYDGKAEQGTQDTYGFSLDFSILAISDFGIVSSSIGDNVDIICNAAIKF</sequence>
<name>A0ABT6RIQ3_9BACT</name>
<reference evidence="2 3" key="1">
    <citation type="submission" date="2023-05" db="EMBL/GenBank/DDBJ databases">
        <title>Genome sequence of Pinibacter sp. MAH-24.</title>
        <authorList>
            <person name="Huq M.A."/>
        </authorList>
    </citation>
    <scope>NUCLEOTIDE SEQUENCE [LARGE SCALE GENOMIC DNA]</scope>
    <source>
        <strain evidence="2 3">MAH-24</strain>
    </source>
</reference>
<evidence type="ECO:0000313" key="2">
    <source>
        <dbReference type="EMBL" id="MDI3322452.1"/>
    </source>
</evidence>
<dbReference type="InterPro" id="IPR007372">
    <property type="entry name" value="Lipid/polyisoprenoid-bd_YceI"/>
</dbReference>
<organism evidence="2 3">
    <name type="scientific">Pinibacter soli</name>
    <dbReference type="NCBI Taxonomy" id="3044211"/>
    <lineage>
        <taxon>Bacteria</taxon>
        <taxon>Pseudomonadati</taxon>
        <taxon>Bacteroidota</taxon>
        <taxon>Chitinophagia</taxon>
        <taxon>Chitinophagales</taxon>
        <taxon>Chitinophagaceae</taxon>
        <taxon>Pinibacter</taxon>
    </lineage>
</organism>
<dbReference type="EMBL" id="JASBRG010000007">
    <property type="protein sequence ID" value="MDI3322452.1"/>
    <property type="molecule type" value="Genomic_DNA"/>
</dbReference>
<comment type="caution">
    <text evidence="2">The sequence shown here is derived from an EMBL/GenBank/DDBJ whole genome shotgun (WGS) entry which is preliminary data.</text>
</comment>
<dbReference type="Pfam" id="PF04264">
    <property type="entry name" value="YceI"/>
    <property type="match status" value="1"/>
</dbReference>
<dbReference type="Proteomes" id="UP001226434">
    <property type="component" value="Unassembled WGS sequence"/>
</dbReference>
<keyword evidence="3" id="KW-1185">Reference proteome</keyword>
<protein>
    <submittedName>
        <fullName evidence="2">YceI family protein</fullName>
    </submittedName>
</protein>
<evidence type="ECO:0000259" key="1">
    <source>
        <dbReference type="SMART" id="SM00867"/>
    </source>
</evidence>
<dbReference type="RefSeq" id="WP_282336572.1">
    <property type="nucleotide sequence ID" value="NZ_JASBRG010000007.1"/>
</dbReference>